<name>A0A1T5KFB2_9BACT</name>
<evidence type="ECO:0000313" key="1">
    <source>
        <dbReference type="EMBL" id="SKC62374.1"/>
    </source>
</evidence>
<sequence length="141" mass="16478">MITRLHTVEGITLDFDSSVPYLLATYTGYATSQDFRSHCEFGITCVRQKVAEHGKVAWLTDLRKSEIFMEDDVKWTNEYWNVQVYESGLRYFALVMAENIFAAMNVEEFMEEHKRRKEPLVIKLFSDMESAAAWCREMLAV</sequence>
<evidence type="ECO:0000313" key="2">
    <source>
        <dbReference type="Proteomes" id="UP000190961"/>
    </source>
</evidence>
<dbReference type="EMBL" id="FUZU01000001">
    <property type="protein sequence ID" value="SKC62374.1"/>
    <property type="molecule type" value="Genomic_DNA"/>
</dbReference>
<reference evidence="1 2" key="1">
    <citation type="submission" date="2017-02" db="EMBL/GenBank/DDBJ databases">
        <authorList>
            <person name="Peterson S.W."/>
        </authorList>
    </citation>
    <scope>NUCLEOTIDE SEQUENCE [LARGE SCALE GENOMIC DNA]</scope>
    <source>
        <strain evidence="1 2">DSM 25262</strain>
    </source>
</reference>
<dbReference type="Proteomes" id="UP000190961">
    <property type="component" value="Unassembled WGS sequence"/>
</dbReference>
<protein>
    <recommendedName>
        <fullName evidence="3">SpoIIAA-like</fullName>
    </recommendedName>
</protein>
<organism evidence="1 2">
    <name type="scientific">Ohtaekwangia koreensis</name>
    <dbReference type="NCBI Taxonomy" id="688867"/>
    <lineage>
        <taxon>Bacteria</taxon>
        <taxon>Pseudomonadati</taxon>
        <taxon>Bacteroidota</taxon>
        <taxon>Cytophagia</taxon>
        <taxon>Cytophagales</taxon>
        <taxon>Fulvivirgaceae</taxon>
        <taxon>Ohtaekwangia</taxon>
    </lineage>
</organism>
<dbReference type="RefSeq" id="WP_079686605.1">
    <property type="nucleotide sequence ID" value="NZ_FUZU01000001.1"/>
</dbReference>
<proteinExistence type="predicted"/>
<dbReference type="OrthoDB" id="882485at2"/>
<dbReference type="AlphaFoldDB" id="A0A1T5KFB2"/>
<accession>A0A1T5KFB2</accession>
<keyword evidence="2" id="KW-1185">Reference proteome</keyword>
<evidence type="ECO:0008006" key="3">
    <source>
        <dbReference type="Google" id="ProtNLM"/>
    </source>
</evidence>
<gene>
    <name evidence="1" type="ORF">SAMN05660236_2119</name>
</gene>